<evidence type="ECO:0000256" key="1">
    <source>
        <dbReference type="SAM" id="MobiDB-lite"/>
    </source>
</evidence>
<dbReference type="CDD" id="cd18316">
    <property type="entry name" value="BTB_POZ_KCTD-like"/>
    <property type="match status" value="1"/>
</dbReference>
<feature type="compositionally biased region" description="Low complexity" evidence="1">
    <location>
        <begin position="26"/>
        <end position="36"/>
    </location>
</feature>
<sequence length="242" mass="27133">MSGPPSDTAPALPTTPTPAPTPAPAPASTTAPAPAPTLAPCNTISLQVGERRFVTRPATLTRGSDFFAKRLSGRWPDMQQDGSYFIDADGQVFEHVLRYLRHEIMPIFYDEVKGHEYALYLAVLEQARFFGVEPLRKWLEEQKYVRAVKIVHSARVLEGLEDVSGSTESHVKTEHHVTWKTRKVYVCPRAIFGHMGNPNACGRLCRNARGDADDEYEDEEVLKVLEVRKMTVLDPKTCVEQR</sequence>
<accession>A0A8H3IME9</accession>
<dbReference type="Gene3D" id="3.30.710.10">
    <property type="entry name" value="Potassium Channel Kv1.1, Chain A"/>
    <property type="match status" value="1"/>
</dbReference>
<evidence type="ECO:0000313" key="4">
    <source>
        <dbReference type="Proteomes" id="UP000664203"/>
    </source>
</evidence>
<comment type="caution">
    <text evidence="3">The sequence shown here is derived from an EMBL/GenBank/DDBJ whole genome shotgun (WGS) entry which is preliminary data.</text>
</comment>
<dbReference type="Pfam" id="PF02214">
    <property type="entry name" value="BTB_2"/>
    <property type="match status" value="1"/>
</dbReference>
<dbReference type="AlphaFoldDB" id="A0A8H3IME9"/>
<evidence type="ECO:0000259" key="2">
    <source>
        <dbReference type="PROSITE" id="PS50097"/>
    </source>
</evidence>
<dbReference type="EMBL" id="CAJPDR010000353">
    <property type="protein sequence ID" value="CAF9933367.1"/>
    <property type="molecule type" value="Genomic_DNA"/>
</dbReference>
<dbReference type="PANTHER" id="PTHR14499">
    <property type="entry name" value="POTASSIUM CHANNEL TETRAMERIZATION DOMAIN-CONTAINING"/>
    <property type="match status" value="1"/>
</dbReference>
<reference evidence="3" key="1">
    <citation type="submission" date="2021-03" db="EMBL/GenBank/DDBJ databases">
        <authorList>
            <person name="Tagirdzhanova G."/>
        </authorList>
    </citation>
    <scope>NUCLEOTIDE SEQUENCE</scope>
</reference>
<dbReference type="PROSITE" id="PS50097">
    <property type="entry name" value="BTB"/>
    <property type="match status" value="1"/>
</dbReference>
<dbReference type="SUPFAM" id="SSF54695">
    <property type="entry name" value="POZ domain"/>
    <property type="match status" value="1"/>
</dbReference>
<organism evidence="3 4">
    <name type="scientific">Alectoria fallacina</name>
    <dbReference type="NCBI Taxonomy" id="1903189"/>
    <lineage>
        <taxon>Eukaryota</taxon>
        <taxon>Fungi</taxon>
        <taxon>Dikarya</taxon>
        <taxon>Ascomycota</taxon>
        <taxon>Pezizomycotina</taxon>
        <taxon>Lecanoromycetes</taxon>
        <taxon>OSLEUM clade</taxon>
        <taxon>Lecanoromycetidae</taxon>
        <taxon>Lecanorales</taxon>
        <taxon>Lecanorineae</taxon>
        <taxon>Parmeliaceae</taxon>
        <taxon>Alectoria</taxon>
    </lineage>
</organism>
<dbReference type="GO" id="GO:0051260">
    <property type="term" value="P:protein homooligomerization"/>
    <property type="evidence" value="ECO:0007669"/>
    <property type="project" value="InterPro"/>
</dbReference>
<feature type="compositionally biased region" description="Low complexity" evidence="1">
    <location>
        <begin position="1"/>
        <end position="12"/>
    </location>
</feature>
<dbReference type="InterPro" id="IPR003131">
    <property type="entry name" value="T1-type_BTB"/>
</dbReference>
<gene>
    <name evidence="3" type="ORF">ALECFALPRED_005574</name>
</gene>
<feature type="region of interest" description="Disordered" evidence="1">
    <location>
        <begin position="1"/>
        <end position="36"/>
    </location>
</feature>
<protein>
    <recommendedName>
        <fullName evidence="2">BTB domain-containing protein</fullName>
    </recommendedName>
</protein>
<dbReference type="PANTHER" id="PTHR14499:SF136">
    <property type="entry name" value="GH08630P"/>
    <property type="match status" value="1"/>
</dbReference>
<dbReference type="Proteomes" id="UP000664203">
    <property type="component" value="Unassembled WGS sequence"/>
</dbReference>
<feature type="compositionally biased region" description="Pro residues" evidence="1">
    <location>
        <begin position="13"/>
        <end position="25"/>
    </location>
</feature>
<proteinExistence type="predicted"/>
<feature type="domain" description="BTB" evidence="2">
    <location>
        <begin position="42"/>
        <end position="109"/>
    </location>
</feature>
<dbReference type="SMART" id="SM00225">
    <property type="entry name" value="BTB"/>
    <property type="match status" value="1"/>
</dbReference>
<keyword evidence="4" id="KW-1185">Reference proteome</keyword>
<dbReference type="InterPro" id="IPR000210">
    <property type="entry name" value="BTB/POZ_dom"/>
</dbReference>
<dbReference type="OrthoDB" id="2414723at2759"/>
<dbReference type="InterPro" id="IPR011333">
    <property type="entry name" value="SKP1/BTB/POZ_sf"/>
</dbReference>
<name>A0A8H3IME9_9LECA</name>
<evidence type="ECO:0000313" key="3">
    <source>
        <dbReference type="EMBL" id="CAF9933367.1"/>
    </source>
</evidence>